<dbReference type="HOGENOM" id="CLU_1129684_0_0_1"/>
<evidence type="ECO:0000256" key="2">
    <source>
        <dbReference type="SAM" id="SignalP"/>
    </source>
</evidence>
<sequence length="246" mass="28162">MSILGIISFLVFVATLANAGVTLSPPQQNSADSVSNFDAISQAFENKLLALVIVQASLYVIGTFALMPLVIFVKSRINSDPSSFRLWINNGPRMAIFYSNPLHLLFLCEYYLLKHSRRETRSSIHTLDTIQHNGFIHRRINYLNIKLKVLKASDMKNFTILIPKHHKVFGKLKSFILLQCHTIIPQIRCPRDWQETEAIPLAAIGVDKIQYLESLKRLLNSVPLNRRNERIWTSLLPFLDSKLYCI</sequence>
<dbReference type="AlphaFoldDB" id="A0A0C9VXJ1"/>
<evidence type="ECO:0000256" key="1">
    <source>
        <dbReference type="SAM" id="Phobius"/>
    </source>
</evidence>
<evidence type="ECO:0000313" key="4">
    <source>
        <dbReference type="Proteomes" id="UP000054279"/>
    </source>
</evidence>
<feature type="chain" id="PRO_5002204915" description="LAGLIDADG endonuclease" evidence="2">
    <location>
        <begin position="20"/>
        <end position="246"/>
    </location>
</feature>
<proteinExistence type="predicted"/>
<dbReference type="EMBL" id="KN837122">
    <property type="protein sequence ID" value="KIJ43600.1"/>
    <property type="molecule type" value="Genomic_DNA"/>
</dbReference>
<reference evidence="3 4" key="1">
    <citation type="submission" date="2014-06" db="EMBL/GenBank/DDBJ databases">
        <title>Evolutionary Origins and Diversification of the Mycorrhizal Mutualists.</title>
        <authorList>
            <consortium name="DOE Joint Genome Institute"/>
            <consortium name="Mycorrhizal Genomics Consortium"/>
            <person name="Kohler A."/>
            <person name="Kuo A."/>
            <person name="Nagy L.G."/>
            <person name="Floudas D."/>
            <person name="Copeland A."/>
            <person name="Barry K.W."/>
            <person name="Cichocki N."/>
            <person name="Veneault-Fourrey C."/>
            <person name="LaButti K."/>
            <person name="Lindquist E.A."/>
            <person name="Lipzen A."/>
            <person name="Lundell T."/>
            <person name="Morin E."/>
            <person name="Murat C."/>
            <person name="Riley R."/>
            <person name="Ohm R."/>
            <person name="Sun H."/>
            <person name="Tunlid A."/>
            <person name="Henrissat B."/>
            <person name="Grigoriev I.V."/>
            <person name="Hibbett D.S."/>
            <person name="Martin F."/>
        </authorList>
    </citation>
    <scope>NUCLEOTIDE SEQUENCE [LARGE SCALE GENOMIC DNA]</scope>
    <source>
        <strain evidence="3 4">SS14</strain>
    </source>
</reference>
<name>A0A0C9VXJ1_SPHS4</name>
<keyword evidence="1" id="KW-0812">Transmembrane</keyword>
<keyword evidence="2" id="KW-0732">Signal</keyword>
<keyword evidence="4" id="KW-1185">Reference proteome</keyword>
<accession>A0A0C9VXJ1</accession>
<feature type="transmembrane region" description="Helical" evidence="1">
    <location>
        <begin position="48"/>
        <end position="73"/>
    </location>
</feature>
<feature type="transmembrane region" description="Helical" evidence="1">
    <location>
        <begin position="94"/>
        <end position="113"/>
    </location>
</feature>
<protein>
    <recommendedName>
        <fullName evidence="5">LAGLIDADG endonuclease</fullName>
    </recommendedName>
</protein>
<evidence type="ECO:0000313" key="3">
    <source>
        <dbReference type="EMBL" id="KIJ43600.1"/>
    </source>
</evidence>
<keyword evidence="1" id="KW-0472">Membrane</keyword>
<evidence type="ECO:0008006" key="5">
    <source>
        <dbReference type="Google" id="ProtNLM"/>
    </source>
</evidence>
<gene>
    <name evidence="3" type="ORF">M422DRAFT_47837</name>
</gene>
<organism evidence="3 4">
    <name type="scientific">Sphaerobolus stellatus (strain SS14)</name>
    <dbReference type="NCBI Taxonomy" id="990650"/>
    <lineage>
        <taxon>Eukaryota</taxon>
        <taxon>Fungi</taxon>
        <taxon>Dikarya</taxon>
        <taxon>Basidiomycota</taxon>
        <taxon>Agaricomycotina</taxon>
        <taxon>Agaricomycetes</taxon>
        <taxon>Phallomycetidae</taxon>
        <taxon>Geastrales</taxon>
        <taxon>Sphaerobolaceae</taxon>
        <taxon>Sphaerobolus</taxon>
    </lineage>
</organism>
<feature type="signal peptide" evidence="2">
    <location>
        <begin position="1"/>
        <end position="19"/>
    </location>
</feature>
<dbReference type="Proteomes" id="UP000054279">
    <property type="component" value="Unassembled WGS sequence"/>
</dbReference>
<keyword evidence="1" id="KW-1133">Transmembrane helix</keyword>